<dbReference type="RefSeq" id="WP_346820525.1">
    <property type="nucleotide sequence ID" value="NZ_JBDKWZ010000003.1"/>
</dbReference>
<sequence length="354" mass="39554">MKKIRDLSIITFFLLLAFSCDKDDEIQLPAGPENVQVNPGYGEALFTWDFPEGQGVEYVRVDYTNSEGKSLHQKFSQYTDIAVISGLEEREYTFQISVGDKSGNLSDAKSVNITPYQPPYLFVKETIGLIADFGSVVVSWENETEKEVGINVVYTDANGVSQTHVVNTSEAQGSMSISNVSATEQTFEVYVSNAQGLRSENKTFTAKPLKEVSFAKNNWEVIDISSEEPAEGGDNGVKGSLIDDTIDSFWHSAWAGSQPDFPHHFTIDMKEVRTVSRLGLVNRQNNTQGMTKIKIEGSVDNVTWENLGEFPFEQINAEQKFRLTSNPQIRYFKVTGLEGPNFYTFLAEVYAYGE</sequence>
<dbReference type="Pfam" id="PF00754">
    <property type="entry name" value="F5_F8_type_C"/>
    <property type="match status" value="1"/>
</dbReference>
<evidence type="ECO:0000259" key="1">
    <source>
        <dbReference type="PROSITE" id="PS50022"/>
    </source>
</evidence>
<dbReference type="InterPro" id="IPR013783">
    <property type="entry name" value="Ig-like_fold"/>
</dbReference>
<dbReference type="Gene3D" id="2.60.120.260">
    <property type="entry name" value="Galactose-binding domain-like"/>
    <property type="match status" value="1"/>
</dbReference>
<dbReference type="SUPFAM" id="SSF49785">
    <property type="entry name" value="Galactose-binding domain-like"/>
    <property type="match status" value="1"/>
</dbReference>
<feature type="domain" description="F5/8 type C" evidence="1">
    <location>
        <begin position="206"/>
        <end position="354"/>
    </location>
</feature>
<dbReference type="Pfam" id="PF16323">
    <property type="entry name" value="DUF4959"/>
    <property type="match status" value="1"/>
</dbReference>
<dbReference type="PROSITE" id="PS51257">
    <property type="entry name" value="PROKAR_LIPOPROTEIN"/>
    <property type="match status" value="1"/>
</dbReference>
<dbReference type="InterPro" id="IPR008979">
    <property type="entry name" value="Galactose-bd-like_sf"/>
</dbReference>
<keyword evidence="3" id="KW-1185">Reference proteome</keyword>
<evidence type="ECO:0000313" key="2">
    <source>
        <dbReference type="EMBL" id="MEN7547740.1"/>
    </source>
</evidence>
<dbReference type="Pfam" id="PF17166">
    <property type="entry name" value="DUF5126"/>
    <property type="match status" value="1"/>
</dbReference>
<protein>
    <submittedName>
        <fullName evidence="2">DUF5126 domain-containing protein</fullName>
    </submittedName>
</protein>
<dbReference type="InterPro" id="IPR000421">
    <property type="entry name" value="FA58C"/>
</dbReference>
<organism evidence="2 3">
    <name type="scientific">Rapidithrix thailandica</name>
    <dbReference type="NCBI Taxonomy" id="413964"/>
    <lineage>
        <taxon>Bacteria</taxon>
        <taxon>Pseudomonadati</taxon>
        <taxon>Bacteroidota</taxon>
        <taxon>Cytophagia</taxon>
        <taxon>Cytophagales</taxon>
        <taxon>Flammeovirgaceae</taxon>
        <taxon>Rapidithrix</taxon>
    </lineage>
</organism>
<dbReference type="Gene3D" id="2.60.40.10">
    <property type="entry name" value="Immunoglobulins"/>
    <property type="match status" value="1"/>
</dbReference>
<name>A0AAW9S5P2_9BACT</name>
<dbReference type="AlphaFoldDB" id="A0AAW9S5P2"/>
<accession>A0AAW9S5P2</accession>
<gene>
    <name evidence="2" type="ORF">AAG747_07465</name>
</gene>
<dbReference type="InterPro" id="IPR032527">
    <property type="entry name" value="DUF4959"/>
</dbReference>
<proteinExistence type="predicted"/>
<dbReference type="InterPro" id="IPR033431">
    <property type="entry name" value="DUF5126"/>
</dbReference>
<dbReference type="PROSITE" id="PS50022">
    <property type="entry name" value="FA58C_3"/>
    <property type="match status" value="1"/>
</dbReference>
<dbReference type="Proteomes" id="UP001403385">
    <property type="component" value="Unassembled WGS sequence"/>
</dbReference>
<dbReference type="EMBL" id="JBDKWZ010000003">
    <property type="protein sequence ID" value="MEN7547740.1"/>
    <property type="molecule type" value="Genomic_DNA"/>
</dbReference>
<comment type="caution">
    <text evidence="2">The sequence shown here is derived from an EMBL/GenBank/DDBJ whole genome shotgun (WGS) entry which is preliminary data.</text>
</comment>
<reference evidence="2 3" key="1">
    <citation type="submission" date="2024-04" db="EMBL/GenBank/DDBJ databases">
        <title>Novel genus in family Flammeovirgaceae.</title>
        <authorList>
            <person name="Nguyen T.H."/>
            <person name="Vuong T.Q."/>
            <person name="Le H."/>
            <person name="Kim S.-G."/>
        </authorList>
    </citation>
    <scope>NUCLEOTIDE SEQUENCE [LARGE SCALE GENOMIC DNA]</scope>
    <source>
        <strain evidence="2 3">JCM 23209</strain>
    </source>
</reference>
<evidence type="ECO:0000313" key="3">
    <source>
        <dbReference type="Proteomes" id="UP001403385"/>
    </source>
</evidence>